<dbReference type="Proteomes" id="UP000286246">
    <property type="component" value="Unassembled WGS sequence"/>
</dbReference>
<evidence type="ECO:0000256" key="4">
    <source>
        <dbReference type="ARBA" id="ARBA00022989"/>
    </source>
</evidence>
<dbReference type="PANTHER" id="PTHR23504:SF15">
    <property type="entry name" value="MAJOR FACILITATOR SUPERFAMILY (MFS) PROFILE DOMAIN-CONTAINING PROTEIN"/>
    <property type="match status" value="1"/>
</dbReference>
<feature type="transmembrane region" description="Helical" evidence="6">
    <location>
        <begin position="20"/>
        <end position="40"/>
    </location>
</feature>
<dbReference type="InterPro" id="IPR001958">
    <property type="entry name" value="Tet-R_TetA/multi-R_MdtG-like"/>
</dbReference>
<comment type="subcellular location">
    <subcellularLocation>
        <location evidence="1">Membrane</location>
        <topology evidence="1">Multi-pass membrane protein</topology>
    </subcellularLocation>
</comment>
<feature type="transmembrane region" description="Helical" evidence="6">
    <location>
        <begin position="108"/>
        <end position="127"/>
    </location>
</feature>
<gene>
    <name evidence="8" type="ORF">DFQ12_4677</name>
</gene>
<dbReference type="PROSITE" id="PS50850">
    <property type="entry name" value="MFS"/>
    <property type="match status" value="1"/>
</dbReference>
<evidence type="ECO:0000256" key="2">
    <source>
        <dbReference type="ARBA" id="ARBA00022448"/>
    </source>
</evidence>
<dbReference type="PANTHER" id="PTHR23504">
    <property type="entry name" value="MAJOR FACILITATOR SUPERFAMILY DOMAIN-CONTAINING PROTEIN 10"/>
    <property type="match status" value="1"/>
</dbReference>
<organism evidence="8 9">
    <name type="scientific">Sphingobacterium detergens</name>
    <dbReference type="NCBI Taxonomy" id="1145106"/>
    <lineage>
        <taxon>Bacteria</taxon>
        <taxon>Pseudomonadati</taxon>
        <taxon>Bacteroidota</taxon>
        <taxon>Sphingobacteriia</taxon>
        <taxon>Sphingobacteriales</taxon>
        <taxon>Sphingobacteriaceae</taxon>
        <taxon>Sphingobacterium</taxon>
    </lineage>
</organism>
<evidence type="ECO:0000256" key="5">
    <source>
        <dbReference type="ARBA" id="ARBA00023136"/>
    </source>
</evidence>
<evidence type="ECO:0000256" key="1">
    <source>
        <dbReference type="ARBA" id="ARBA00004141"/>
    </source>
</evidence>
<keyword evidence="9" id="KW-1185">Reference proteome</keyword>
<feature type="transmembrane region" description="Helical" evidence="6">
    <location>
        <begin position="139"/>
        <end position="157"/>
    </location>
</feature>
<evidence type="ECO:0000313" key="9">
    <source>
        <dbReference type="Proteomes" id="UP000286246"/>
    </source>
</evidence>
<dbReference type="EMBL" id="RAPY01000005">
    <property type="protein sequence ID" value="RKE45597.1"/>
    <property type="molecule type" value="Genomic_DNA"/>
</dbReference>
<dbReference type="InterPro" id="IPR020846">
    <property type="entry name" value="MFS_dom"/>
</dbReference>
<keyword evidence="2" id="KW-0813">Transport</keyword>
<accession>A0A420AMC9</accession>
<dbReference type="GO" id="GO:0022857">
    <property type="term" value="F:transmembrane transporter activity"/>
    <property type="evidence" value="ECO:0007669"/>
    <property type="project" value="InterPro"/>
</dbReference>
<dbReference type="Pfam" id="PF07690">
    <property type="entry name" value="MFS_1"/>
    <property type="match status" value="1"/>
</dbReference>
<keyword evidence="5 6" id="KW-0472">Membrane</keyword>
<evidence type="ECO:0000256" key="6">
    <source>
        <dbReference type="SAM" id="Phobius"/>
    </source>
</evidence>
<name>A0A420AMC9_SPHD1</name>
<protein>
    <submittedName>
        <fullName evidence="8">MFS transporter</fullName>
    </submittedName>
</protein>
<evidence type="ECO:0000259" key="7">
    <source>
        <dbReference type="PROSITE" id="PS50850"/>
    </source>
</evidence>
<keyword evidence="3 6" id="KW-0812">Transmembrane</keyword>
<dbReference type="InterPro" id="IPR011701">
    <property type="entry name" value="MFS"/>
</dbReference>
<dbReference type="SUPFAM" id="SSF103473">
    <property type="entry name" value="MFS general substrate transporter"/>
    <property type="match status" value="1"/>
</dbReference>
<feature type="domain" description="Major facilitator superfamily (MFS) profile" evidence="7">
    <location>
        <begin position="1"/>
        <end position="258"/>
    </location>
</feature>
<sequence>MGFVIGPALGGLFTTWGLRTPFYAADILCFLNFIFGYFVLPESLKPENRRPFYWTKANPIGSLKLFSKYPALWGLAVCFLLFNLAGHAGQSNWSFFVMDQFDWTEAQVGVSLAIIGGMIGLVQGVFIRYTTPRLGNEKSVYIGLLLYALGMILLAIATQSWMLYAFLIPYVLGNIAYPALQSLITEQVPPNEQGALQGGLNSIMSLAAIFGPLMMTQTFYYFSQGDAPIHFPGAPFILGALLMLSSALLSYYFLHYRKRRR</sequence>
<dbReference type="InterPro" id="IPR036259">
    <property type="entry name" value="MFS_trans_sf"/>
</dbReference>
<keyword evidence="4 6" id="KW-1133">Transmembrane helix</keyword>
<dbReference type="Gene3D" id="1.20.1250.20">
    <property type="entry name" value="MFS general substrate transporter like domains"/>
    <property type="match status" value="1"/>
</dbReference>
<feature type="transmembrane region" description="Helical" evidence="6">
    <location>
        <begin position="200"/>
        <end position="222"/>
    </location>
</feature>
<reference evidence="8 9" key="1">
    <citation type="submission" date="2018-09" db="EMBL/GenBank/DDBJ databases">
        <title>Genomic Encyclopedia of Type Strains, Phase III (KMG-III): the genomes of soil and plant-associated and newly described type strains.</title>
        <authorList>
            <person name="Whitman W."/>
        </authorList>
    </citation>
    <scope>NUCLEOTIDE SEQUENCE [LARGE SCALE GENOMIC DNA]</scope>
    <source>
        <strain evidence="8 9">CECT 7938</strain>
    </source>
</reference>
<evidence type="ECO:0000256" key="3">
    <source>
        <dbReference type="ARBA" id="ARBA00022692"/>
    </source>
</evidence>
<comment type="caution">
    <text evidence="8">The sequence shown here is derived from an EMBL/GenBank/DDBJ whole genome shotgun (WGS) entry which is preliminary data.</text>
</comment>
<feature type="transmembrane region" description="Helical" evidence="6">
    <location>
        <begin position="71"/>
        <end position="88"/>
    </location>
</feature>
<dbReference type="GO" id="GO:0016020">
    <property type="term" value="C:membrane"/>
    <property type="evidence" value="ECO:0007669"/>
    <property type="project" value="UniProtKB-SubCell"/>
</dbReference>
<evidence type="ECO:0000313" key="8">
    <source>
        <dbReference type="EMBL" id="RKE45597.1"/>
    </source>
</evidence>
<dbReference type="RefSeq" id="WP_208642605.1">
    <property type="nucleotide sequence ID" value="NZ_RAPY01000005.1"/>
</dbReference>
<proteinExistence type="predicted"/>
<feature type="transmembrane region" description="Helical" evidence="6">
    <location>
        <begin position="234"/>
        <end position="254"/>
    </location>
</feature>
<dbReference type="AlphaFoldDB" id="A0A420AMC9"/>
<feature type="transmembrane region" description="Helical" evidence="6">
    <location>
        <begin position="163"/>
        <end position="180"/>
    </location>
</feature>
<dbReference type="PRINTS" id="PR01035">
    <property type="entry name" value="TCRTETA"/>
</dbReference>